<evidence type="ECO:0000313" key="3">
    <source>
        <dbReference type="Proteomes" id="UP001172082"/>
    </source>
</evidence>
<keyword evidence="3" id="KW-1185">Reference proteome</keyword>
<keyword evidence="1" id="KW-0812">Transmembrane</keyword>
<proteinExistence type="predicted"/>
<dbReference type="Proteomes" id="UP001172082">
    <property type="component" value="Unassembled WGS sequence"/>
</dbReference>
<evidence type="ECO:0000256" key="1">
    <source>
        <dbReference type="SAM" id="Phobius"/>
    </source>
</evidence>
<evidence type="ECO:0000313" key="2">
    <source>
        <dbReference type="EMBL" id="MDN5201244.1"/>
    </source>
</evidence>
<gene>
    <name evidence="2" type="ORF">QQ008_07720</name>
</gene>
<comment type="caution">
    <text evidence="2">The sequence shown here is derived from an EMBL/GenBank/DDBJ whole genome shotgun (WGS) entry which is preliminary data.</text>
</comment>
<name>A0ABT8KKJ7_9BACT</name>
<accession>A0ABT8KKJ7</accession>
<dbReference type="EMBL" id="JAUJEA010000002">
    <property type="protein sequence ID" value="MDN5201244.1"/>
    <property type="molecule type" value="Genomic_DNA"/>
</dbReference>
<feature type="transmembrane region" description="Helical" evidence="1">
    <location>
        <begin position="24"/>
        <end position="44"/>
    </location>
</feature>
<organism evidence="2 3">
    <name type="scientific">Splendidivirga corallicola</name>
    <dbReference type="NCBI Taxonomy" id="3051826"/>
    <lineage>
        <taxon>Bacteria</taxon>
        <taxon>Pseudomonadati</taxon>
        <taxon>Bacteroidota</taxon>
        <taxon>Cytophagia</taxon>
        <taxon>Cytophagales</taxon>
        <taxon>Splendidivirgaceae</taxon>
        <taxon>Splendidivirga</taxon>
    </lineage>
</organism>
<reference evidence="2" key="1">
    <citation type="submission" date="2023-06" db="EMBL/GenBank/DDBJ databases">
        <title>Genomic of Parafulvivirga corallium.</title>
        <authorList>
            <person name="Wang G."/>
        </authorList>
    </citation>
    <scope>NUCLEOTIDE SEQUENCE</scope>
    <source>
        <strain evidence="2">BMA10</strain>
    </source>
</reference>
<keyword evidence="1" id="KW-1133">Transmembrane helix</keyword>
<sequence>MATTNKSTTTKASKGNVSIDSKTIWIGGGIVLLVGSGVAIWYFIKKKKGKEAQNEITTASAASNGRSSVSGRFQCTSTKYPLTFGTCHPDVGILQRYLKSLNMNLGRSGMNRDGVDMQFGALTKAAALKKLGKDTFQATDIEGIKKALNFVGS</sequence>
<dbReference type="RefSeq" id="WP_346751270.1">
    <property type="nucleotide sequence ID" value="NZ_JAUJEA010000002.1"/>
</dbReference>
<keyword evidence="1" id="KW-0472">Membrane</keyword>
<protein>
    <submittedName>
        <fullName evidence="2">Uncharacterized protein</fullName>
    </submittedName>
</protein>